<feature type="domain" description="PDZ" evidence="6">
    <location>
        <begin position="108"/>
        <end position="187"/>
    </location>
</feature>
<dbReference type="ExpressionAtlas" id="Q8MR96">
    <property type="expression patterns" value="baseline and differential"/>
</dbReference>
<dbReference type="InterPro" id="IPR036028">
    <property type="entry name" value="SH3-like_dom_sf"/>
</dbReference>
<evidence type="ECO:0000256" key="3">
    <source>
        <dbReference type="PROSITE-ProRule" id="PRU00192"/>
    </source>
</evidence>
<dbReference type="CDD" id="cd10832">
    <property type="entry name" value="PDZ_MPP6-MPP2-like"/>
    <property type="match status" value="1"/>
</dbReference>
<dbReference type="SMART" id="SM00072">
    <property type="entry name" value="GuKc"/>
    <property type="match status" value="1"/>
</dbReference>
<evidence type="ECO:0000259" key="6">
    <source>
        <dbReference type="PROSITE" id="PS50106"/>
    </source>
</evidence>
<feature type="domain" description="SH3" evidence="4">
    <location>
        <begin position="195"/>
        <end position="265"/>
    </location>
</feature>
<dbReference type="CDD" id="cd11862">
    <property type="entry name" value="SH3_MPP"/>
    <property type="match status" value="1"/>
</dbReference>
<dbReference type="FlyBase" id="FBgn0250785">
    <property type="gene designation" value="vari"/>
</dbReference>
<dbReference type="GO" id="GO:0035001">
    <property type="term" value="P:dorsal trunk growth, open tracheal system"/>
    <property type="evidence" value="ECO:0000315"/>
    <property type="project" value="FlyBase"/>
</dbReference>
<feature type="domain" description="Guanylate kinase-like" evidence="5">
    <location>
        <begin position="321"/>
        <end position="533"/>
    </location>
</feature>
<dbReference type="InterPro" id="IPR050716">
    <property type="entry name" value="MAGUK"/>
</dbReference>
<dbReference type="Pfam" id="PF00595">
    <property type="entry name" value="PDZ"/>
    <property type="match status" value="1"/>
</dbReference>
<dbReference type="PROSITE" id="PS50052">
    <property type="entry name" value="GUANYLATE_KINASE_2"/>
    <property type="match status" value="1"/>
</dbReference>
<organism evidence="8">
    <name type="scientific">Drosophila melanogaster</name>
    <name type="common">Fruit fly</name>
    <dbReference type="NCBI Taxonomy" id="7227"/>
    <lineage>
        <taxon>Eukaryota</taxon>
        <taxon>Metazoa</taxon>
        <taxon>Ecdysozoa</taxon>
        <taxon>Arthropoda</taxon>
        <taxon>Hexapoda</taxon>
        <taxon>Insecta</taxon>
        <taxon>Pterygota</taxon>
        <taxon>Neoptera</taxon>
        <taxon>Endopterygota</taxon>
        <taxon>Diptera</taxon>
        <taxon>Brachycera</taxon>
        <taxon>Muscomorpha</taxon>
        <taxon>Ephydroidea</taxon>
        <taxon>Drosophilidae</taxon>
        <taxon>Drosophila</taxon>
        <taxon>Sophophora</taxon>
    </lineage>
</organism>
<reference evidence="8" key="1">
    <citation type="submission" date="2002-06" db="EMBL/GenBank/DDBJ databases">
        <authorList>
            <person name="Stapleton M."/>
            <person name="Brokstein P."/>
            <person name="Hong L."/>
            <person name="Agbayani A."/>
            <person name="Carlson J."/>
            <person name="Champe M."/>
            <person name="Chavez C."/>
            <person name="Dorsett V."/>
            <person name="Dresnek D."/>
            <person name="Farfan D."/>
            <person name="Frise E."/>
            <person name="George R."/>
            <person name="Gonzalez M."/>
            <person name="Guarin H."/>
            <person name="Kronmiller B."/>
            <person name="Li P."/>
            <person name="Liao G."/>
            <person name="Miranda A."/>
            <person name="Mungall C.J."/>
            <person name="Nunoo J."/>
            <person name="Pacleb J."/>
            <person name="Paragas V."/>
            <person name="Park S."/>
            <person name="Patel S."/>
            <person name="Phouanenavong S."/>
            <person name="Wan K."/>
            <person name="Yu C."/>
            <person name="Lewis S.E."/>
            <person name="Rubin G.M."/>
            <person name="Celniker S."/>
        </authorList>
    </citation>
    <scope>NUCLEOTIDE SEQUENCE</scope>
    <source>
        <strain evidence="8">Berkeley</strain>
    </source>
</reference>
<dbReference type="InterPro" id="IPR004172">
    <property type="entry name" value="L27_dom"/>
</dbReference>
<dbReference type="Pfam" id="PF00018">
    <property type="entry name" value="SH3_1"/>
    <property type="match status" value="1"/>
</dbReference>
<dbReference type="PROSITE" id="PS50106">
    <property type="entry name" value="PDZ"/>
    <property type="match status" value="1"/>
</dbReference>
<evidence type="ECO:0000256" key="1">
    <source>
        <dbReference type="ARBA" id="ARBA00007014"/>
    </source>
</evidence>
<dbReference type="Gene3D" id="3.40.50.300">
    <property type="entry name" value="P-loop containing nucleotide triphosphate hydrolases"/>
    <property type="match status" value="1"/>
</dbReference>
<dbReference type="Gene3D" id="2.30.30.40">
    <property type="entry name" value="SH3 Domains"/>
    <property type="match status" value="1"/>
</dbReference>
<dbReference type="Pfam" id="PF02828">
    <property type="entry name" value="L27"/>
    <property type="match status" value="1"/>
</dbReference>
<dbReference type="AGR" id="FB:FBgn0250785"/>
<sequence length="548" mass="62573">MLNPTEPQPVPLFLPAHLNNKPICDDIIRKFSPSRRLESRELAKLLAQPHFRALLRAHDEIGALYEQRLKAAGGSTSQLEIASQRQTGGYLFTEDVLNTKMPVETIKMVGLRRDPSKPLGLTVELDEFKQLVVARILAGGVIDKQSMLHVGDVILEVNGTPVRTPDELQVEVSRAKENLTLKIGPNVDEEIKSGRYTCYMRALFTYNPSEDSLLPCRDIGLPFKSGDILQIINVKDPNWWQAKNITAESDKIGLIPSQELEERRKAFVAPEADYVHKIGICGTRISKRKRKTMYRSVANCEFDKAELLLYEEVTRMPPFRRKTLVLIGVSGVGRRTLKNRLINSDVDKFGAVIPHTSRPKRALEENGSSYWFMDREEMEEAVRNNEFLEYGEHNGNLYGTHLQSIKDVINSGRMCILDCAPNALKILHNSQELMPFVIFVAAPGMEQLKTIYADRRATGSNRNLSFDRQSSIRFSSRRARTLESLASLYEDDDLVATVEESSFVQRKYEKYFDMVIVNEDFDETFRQVVETLDQMSHEEQWVPVNWIY</sequence>
<dbReference type="PROSITE" id="PS50002">
    <property type="entry name" value="SH3"/>
    <property type="match status" value="1"/>
</dbReference>
<dbReference type="InterPro" id="IPR001452">
    <property type="entry name" value="SH3_domain"/>
</dbReference>
<dbReference type="VEuPathDB" id="VectorBase:FBgn0250785"/>
<evidence type="ECO:0000313" key="9">
    <source>
        <dbReference type="FlyBase" id="FBgn0250785"/>
    </source>
</evidence>
<dbReference type="Pfam" id="PF00625">
    <property type="entry name" value="Guanylate_kin"/>
    <property type="match status" value="1"/>
</dbReference>
<keyword evidence="2 3" id="KW-0728">SH3 domain</keyword>
<dbReference type="GO" id="GO:0035151">
    <property type="term" value="P:regulation of tube size, open tracheal system"/>
    <property type="evidence" value="ECO:0000315"/>
    <property type="project" value="FlyBase"/>
</dbReference>
<dbReference type="InterPro" id="IPR014775">
    <property type="entry name" value="L27_C"/>
</dbReference>
<dbReference type="GO" id="GO:0035159">
    <property type="term" value="P:regulation of tube length, open tracheal system"/>
    <property type="evidence" value="ECO:0000315"/>
    <property type="project" value="FlyBase"/>
</dbReference>
<dbReference type="InterPro" id="IPR036034">
    <property type="entry name" value="PDZ_sf"/>
</dbReference>
<dbReference type="GO" id="GO:0016328">
    <property type="term" value="C:lateral plasma membrane"/>
    <property type="evidence" value="ECO:0000314"/>
    <property type="project" value="FlyBase"/>
</dbReference>
<dbReference type="PROSITE" id="PS00856">
    <property type="entry name" value="GUANYLATE_KINASE_1"/>
    <property type="match status" value="1"/>
</dbReference>
<evidence type="ECO:0000259" key="4">
    <source>
        <dbReference type="PROSITE" id="PS50002"/>
    </source>
</evidence>
<dbReference type="InterPro" id="IPR020590">
    <property type="entry name" value="Guanylate_kinase_CS"/>
</dbReference>
<dbReference type="InterPro" id="IPR008145">
    <property type="entry name" value="GK/Ca_channel_bsu"/>
</dbReference>
<dbReference type="PANTHER" id="PTHR23122">
    <property type="entry name" value="MEMBRANE-ASSOCIATED GUANYLATE KINASE MAGUK"/>
    <property type="match status" value="1"/>
</dbReference>
<evidence type="ECO:0000259" key="7">
    <source>
        <dbReference type="PROSITE" id="PS51022"/>
    </source>
</evidence>
<evidence type="ECO:0000256" key="2">
    <source>
        <dbReference type="ARBA" id="ARBA00022443"/>
    </source>
</evidence>
<dbReference type="PROSITE" id="PS51022">
    <property type="entry name" value="L27"/>
    <property type="match status" value="1"/>
</dbReference>
<dbReference type="SUPFAM" id="SSF101288">
    <property type="entry name" value="L27 domain"/>
    <property type="match status" value="1"/>
</dbReference>
<dbReference type="Bgee" id="FBgn0250785">
    <property type="expression patterns" value="Expressed in hemocyte (sensu Nematoda and Protostomia) in dorsal vessel heart and 103 other cell types or tissues"/>
</dbReference>
<dbReference type="Gene3D" id="1.10.287.650">
    <property type="entry name" value="L27 domain"/>
    <property type="match status" value="1"/>
</dbReference>
<dbReference type="AlphaFoldDB" id="Q8MR96"/>
<dbReference type="InterPro" id="IPR008144">
    <property type="entry name" value="Guanylate_kin-like_dom"/>
</dbReference>
<dbReference type="InterPro" id="IPR036892">
    <property type="entry name" value="L27_dom_sf"/>
</dbReference>
<dbReference type="CDD" id="cd00071">
    <property type="entry name" value="GMPK"/>
    <property type="match status" value="1"/>
</dbReference>
<evidence type="ECO:0000259" key="5">
    <source>
        <dbReference type="PROSITE" id="PS50052"/>
    </source>
</evidence>
<dbReference type="EMBL" id="AY121709">
    <property type="protein sequence ID" value="AAM52036.1"/>
    <property type="molecule type" value="mRNA"/>
</dbReference>
<dbReference type="GO" id="GO:0019991">
    <property type="term" value="P:septate junction assembly"/>
    <property type="evidence" value="ECO:0000315"/>
    <property type="project" value="FlyBase"/>
</dbReference>
<accession>Q8MR96</accession>
<comment type="similarity">
    <text evidence="1">Belongs to the MAGUK family.</text>
</comment>
<evidence type="ECO:0000313" key="8">
    <source>
        <dbReference type="EMBL" id="AAM52036.1"/>
    </source>
</evidence>
<dbReference type="SUPFAM" id="SSF50156">
    <property type="entry name" value="PDZ domain-like"/>
    <property type="match status" value="1"/>
</dbReference>
<dbReference type="InterPro" id="IPR001478">
    <property type="entry name" value="PDZ"/>
</dbReference>
<dbReference type="SUPFAM" id="SSF50044">
    <property type="entry name" value="SH3-domain"/>
    <property type="match status" value="1"/>
</dbReference>
<dbReference type="SMART" id="SM00326">
    <property type="entry name" value="SH3"/>
    <property type="match status" value="1"/>
</dbReference>
<dbReference type="OrthoDB" id="65789at2759"/>
<dbReference type="FunFam" id="2.30.30.40:FF:000069">
    <property type="entry name" value="MAGUK p55 subfamily member 6"/>
    <property type="match status" value="1"/>
</dbReference>
<dbReference type="Gene3D" id="2.30.42.10">
    <property type="match status" value="1"/>
</dbReference>
<dbReference type="InterPro" id="IPR027417">
    <property type="entry name" value="P-loop_NTPase"/>
</dbReference>
<protein>
    <submittedName>
        <fullName evidence="8">RH61449p</fullName>
    </submittedName>
</protein>
<name>Q8MR96_DROME</name>
<feature type="domain" description="L27" evidence="7">
    <location>
        <begin position="13"/>
        <end position="69"/>
    </location>
</feature>
<dbReference type="SUPFAM" id="SSF52540">
    <property type="entry name" value="P-loop containing nucleoside triphosphate hydrolases"/>
    <property type="match status" value="1"/>
</dbReference>
<dbReference type="SMART" id="SM00228">
    <property type="entry name" value="PDZ"/>
    <property type="match status" value="1"/>
</dbReference>
<dbReference type="GO" id="GO:0005918">
    <property type="term" value="C:septate junction"/>
    <property type="evidence" value="ECO:0000314"/>
    <property type="project" value="FlyBase"/>
</dbReference>
<proteinExistence type="evidence at transcript level"/>
<dbReference type="GO" id="GO:0007424">
    <property type="term" value="P:open tracheal system development"/>
    <property type="evidence" value="ECO:0000315"/>
    <property type="project" value="FlyBase"/>
</dbReference>
<gene>
    <name evidence="9" type="primary">vari</name>
    <name evidence="9" type="synonym">szar</name>
    <name evidence="8 9" type="ORF">CG9326</name>
</gene>